<feature type="domain" description="C2H2-type" evidence="6">
    <location>
        <begin position="420"/>
        <end position="447"/>
    </location>
</feature>
<evidence type="ECO:0000256" key="3">
    <source>
        <dbReference type="ARBA" id="ARBA00022771"/>
    </source>
</evidence>
<feature type="domain" description="C2H2-type" evidence="6">
    <location>
        <begin position="336"/>
        <end position="363"/>
    </location>
</feature>
<evidence type="ECO:0000256" key="5">
    <source>
        <dbReference type="PROSITE-ProRule" id="PRU00042"/>
    </source>
</evidence>
<proteinExistence type="predicted"/>
<protein>
    <submittedName>
        <fullName evidence="8">Zinc finger protein 420 isoform X1</fullName>
    </submittedName>
</protein>
<dbReference type="SMART" id="SM00355">
    <property type="entry name" value="ZnF_C2H2"/>
    <property type="match status" value="11"/>
</dbReference>
<evidence type="ECO:0000256" key="2">
    <source>
        <dbReference type="ARBA" id="ARBA00022737"/>
    </source>
</evidence>
<dbReference type="PROSITE" id="PS00028">
    <property type="entry name" value="ZINC_FINGER_C2H2_1"/>
    <property type="match status" value="10"/>
</dbReference>
<keyword evidence="7" id="KW-1185">Reference proteome</keyword>
<gene>
    <name evidence="8" type="primary">LOC108616177</name>
</gene>
<feature type="domain" description="C2H2-type" evidence="6">
    <location>
        <begin position="392"/>
        <end position="419"/>
    </location>
</feature>
<feature type="domain" description="C2H2-type" evidence="6">
    <location>
        <begin position="364"/>
        <end position="391"/>
    </location>
</feature>
<dbReference type="Gene3D" id="3.30.160.60">
    <property type="entry name" value="Classic Zinc Finger"/>
    <property type="match status" value="10"/>
</dbReference>
<sequence>MCAAQSNPPPFGYTWGFADNGNRAAESVLEISPNINYTVSGESMPYLLSTDGSLAVQKDVKGALTSNKGNVVRRMFVVNDSSFAPGTQRVITTGAASTVVKKQDSGQQVLSINSLDKNYLLVDQATAAAAAAAAAGGGDPANAAHHHALTNGSIVDTKTGQTVLTTSSAAAAAKSHFGSIGALHLTQEECNEILIKRAIAAGHGHHQTHTLTAGDGAHHHHHSTAPGATPSYCSVGGATTLLGDILPGISVQVQKVIQGLEENEDSQGDAPNLKLEPGTLELSPKTELQESMHFSETDATIKKERPYSCDECGKSFLLKHHLTTHARVHTGGERPHICTHCGKSFAHKHCLNTHLLLHSTDRPYQCQECKKSFTLKHHLLTHSRVHSRERPFVCQECGRAFPLKRHLVTHSKFHAGERPYVCEECGESFAQENHLIMHSRFHGSLNPFVCADCGASFPRKFQLVNHGRIHGKIPHSCTVCGKEFLQKRTLVSHMRRVHTGEQAHPCVSCGEGFLTKAELHQHVRAAHNGVNPNTSSATIIANQQQLQQPHHHPGHPQTITVVSNPANSTLLTVSTTDANGVTRPQFVCRECGSAFNSREALALHLRLHTGDKSLMTDLCALTAALPGHFLSTASLNPGTVVTANPNLVGQSPVPVQIISSTGQVMSQTTLVQAANSTHPQAVVTAVPTMPVHGQQHLQHVQQQQQQHVVTVSPANKPKSHFCASCGKGFAAKHGLMQHNRRHPNGGCTVRTHVCECGKAFFQKNHLMLHQRQHLETKPAISQQQEAEVQQQQQQQQAQAAAAAAAAAGQQPAQVEVQIVSSGHGHGKVIKYEICRNVLQEEQQQQQQQQQQQNSMHTE</sequence>
<dbReference type="InterPro" id="IPR013087">
    <property type="entry name" value="Znf_C2H2_type"/>
</dbReference>
<dbReference type="PROSITE" id="PS50157">
    <property type="entry name" value="ZINC_FINGER_C2H2_2"/>
    <property type="match status" value="11"/>
</dbReference>
<evidence type="ECO:0000313" key="7">
    <source>
        <dbReference type="Proteomes" id="UP000694904"/>
    </source>
</evidence>
<feature type="domain" description="C2H2-type" evidence="6">
    <location>
        <begin position="720"/>
        <end position="742"/>
    </location>
</feature>
<dbReference type="SUPFAM" id="SSF57667">
    <property type="entry name" value="beta-beta-alpha zinc fingers"/>
    <property type="match status" value="6"/>
</dbReference>
<keyword evidence="1" id="KW-0479">Metal-binding</keyword>
<keyword evidence="4" id="KW-0862">Zinc</keyword>
<dbReference type="InterPro" id="IPR036236">
    <property type="entry name" value="Znf_C2H2_sf"/>
</dbReference>
<reference evidence="7" key="1">
    <citation type="journal article" date="1997" name="Nucleic Acids Res.">
        <title>tRNAscan-SE: a program for improved detection of transfer RNA genes in genomic sequence.</title>
        <authorList>
            <person name="Lowe T.M."/>
            <person name="Eddy S.R."/>
        </authorList>
    </citation>
    <scope>NUCLEOTIDE SEQUENCE [LARGE SCALE GENOMIC DNA]</scope>
</reference>
<organism evidence="7 8">
    <name type="scientific">Drosophila arizonae</name>
    <name type="common">Fruit fly</name>
    <dbReference type="NCBI Taxonomy" id="7263"/>
    <lineage>
        <taxon>Eukaryota</taxon>
        <taxon>Metazoa</taxon>
        <taxon>Ecdysozoa</taxon>
        <taxon>Arthropoda</taxon>
        <taxon>Hexapoda</taxon>
        <taxon>Insecta</taxon>
        <taxon>Pterygota</taxon>
        <taxon>Neoptera</taxon>
        <taxon>Endopterygota</taxon>
        <taxon>Diptera</taxon>
        <taxon>Brachycera</taxon>
        <taxon>Muscomorpha</taxon>
        <taxon>Ephydroidea</taxon>
        <taxon>Drosophilidae</taxon>
        <taxon>Drosophila</taxon>
    </lineage>
</organism>
<dbReference type="PANTHER" id="PTHR14196:SF14">
    <property type="entry name" value="ZINC FINGER PROTEIN 721-LIKE"/>
    <property type="match status" value="1"/>
</dbReference>
<feature type="domain" description="C2H2-type" evidence="6">
    <location>
        <begin position="448"/>
        <end position="470"/>
    </location>
</feature>
<dbReference type="InterPro" id="IPR050717">
    <property type="entry name" value="C2H2-ZF_Transcription_Reg"/>
</dbReference>
<keyword evidence="3 5" id="KW-0863">Zinc-finger</keyword>
<reference evidence="7" key="2">
    <citation type="journal article" date="2016" name="G3 (Bethesda)">
        <title>Genome Evolution in Three Species of Cactophilic Drosophila.</title>
        <authorList>
            <person name="Sanchez-Flores A."/>
            <person name="Penazola F."/>
            <person name="Carpinteyro-Ponce J."/>
            <person name="Nazario-Yepiz N."/>
            <person name="Abreu-Goodger C."/>
            <person name="Machado C.A."/>
            <person name="Markow T.A."/>
        </authorList>
    </citation>
    <scope>NUCLEOTIDE SEQUENCE [LARGE SCALE GENOMIC DNA]</scope>
</reference>
<evidence type="ECO:0000256" key="4">
    <source>
        <dbReference type="ARBA" id="ARBA00022833"/>
    </source>
</evidence>
<dbReference type="Proteomes" id="UP000694904">
    <property type="component" value="Chromosome 5"/>
</dbReference>
<evidence type="ECO:0000256" key="1">
    <source>
        <dbReference type="ARBA" id="ARBA00022723"/>
    </source>
</evidence>
<dbReference type="GeneID" id="108616177"/>
<feature type="domain" description="C2H2-type" evidence="6">
    <location>
        <begin position="475"/>
        <end position="503"/>
    </location>
</feature>
<name>A0ABM1PHI8_DROAR</name>
<dbReference type="PANTHER" id="PTHR14196">
    <property type="entry name" value="ODD-SKIPPED - RELATED"/>
    <property type="match status" value="1"/>
</dbReference>
<reference evidence="8" key="3">
    <citation type="submission" date="2025-08" db="UniProtKB">
        <authorList>
            <consortium name="RefSeq"/>
        </authorList>
    </citation>
    <scope>IDENTIFICATION</scope>
    <source>
        <tissue evidence="8">Whole organism</tissue>
    </source>
</reference>
<accession>A0ABM1PHI8</accession>
<feature type="domain" description="C2H2-type" evidence="6">
    <location>
        <begin position="586"/>
        <end position="613"/>
    </location>
</feature>
<feature type="domain" description="C2H2-type" evidence="6">
    <location>
        <begin position="504"/>
        <end position="532"/>
    </location>
</feature>
<evidence type="ECO:0000313" key="8">
    <source>
        <dbReference type="RefSeq" id="XP_017866674.1"/>
    </source>
</evidence>
<evidence type="ECO:0000259" key="6">
    <source>
        <dbReference type="PROSITE" id="PS50157"/>
    </source>
</evidence>
<feature type="domain" description="C2H2-type" evidence="6">
    <location>
        <begin position="745"/>
        <end position="778"/>
    </location>
</feature>
<feature type="domain" description="C2H2-type" evidence="6">
    <location>
        <begin position="307"/>
        <end position="334"/>
    </location>
</feature>
<keyword evidence="2" id="KW-0677">Repeat</keyword>
<dbReference type="RefSeq" id="XP_017866674.1">
    <property type="nucleotide sequence ID" value="XM_018011185.1"/>
</dbReference>
<dbReference type="Pfam" id="PF00096">
    <property type="entry name" value="zf-C2H2"/>
    <property type="match status" value="6"/>
</dbReference>